<proteinExistence type="predicted"/>
<evidence type="ECO:0000313" key="1">
    <source>
        <dbReference type="EMBL" id="KAG5405219.1"/>
    </source>
</evidence>
<accession>A0ABQ7N2T6</accession>
<gene>
    <name evidence="1" type="primary">A03p033310.1_BraROA</name>
    <name evidence="1" type="ORF">IGI04_011338</name>
</gene>
<sequence length="108" mass="13457">MHDRWILDIYIIIQWCGWIWMDSLEKVQLIGTRNYPRREFALHSEVETLRWRWRVYVPTFMSKIIHISRAQNRISDTFFRPVKSFYKNLCFTGYSIIFYYRDHLKSEK</sequence>
<reference evidence="1 2" key="1">
    <citation type="submission" date="2021-03" db="EMBL/GenBank/DDBJ databases">
        <authorList>
            <person name="King G.J."/>
            <person name="Bancroft I."/>
            <person name="Baten A."/>
            <person name="Bloomfield J."/>
            <person name="Borpatragohain P."/>
            <person name="He Z."/>
            <person name="Irish N."/>
            <person name="Irwin J."/>
            <person name="Liu K."/>
            <person name="Mauleon R.P."/>
            <person name="Moore J."/>
            <person name="Morris R."/>
            <person name="Ostergaard L."/>
            <person name="Wang B."/>
            <person name="Wells R."/>
        </authorList>
    </citation>
    <scope>NUCLEOTIDE SEQUENCE [LARGE SCALE GENOMIC DNA]</scope>
    <source>
        <strain evidence="1">R-o-18</strain>
        <tissue evidence="1">Leaf</tissue>
    </source>
</reference>
<comment type="caution">
    <text evidence="1">The sequence shown here is derived from an EMBL/GenBank/DDBJ whole genome shotgun (WGS) entry which is preliminary data.</text>
</comment>
<evidence type="ECO:0000313" key="2">
    <source>
        <dbReference type="Proteomes" id="UP000823674"/>
    </source>
</evidence>
<organism evidence="1 2">
    <name type="scientific">Brassica rapa subsp. trilocularis</name>
    <dbReference type="NCBI Taxonomy" id="1813537"/>
    <lineage>
        <taxon>Eukaryota</taxon>
        <taxon>Viridiplantae</taxon>
        <taxon>Streptophyta</taxon>
        <taxon>Embryophyta</taxon>
        <taxon>Tracheophyta</taxon>
        <taxon>Spermatophyta</taxon>
        <taxon>Magnoliopsida</taxon>
        <taxon>eudicotyledons</taxon>
        <taxon>Gunneridae</taxon>
        <taxon>Pentapetalae</taxon>
        <taxon>rosids</taxon>
        <taxon>malvids</taxon>
        <taxon>Brassicales</taxon>
        <taxon>Brassicaceae</taxon>
        <taxon>Brassiceae</taxon>
        <taxon>Brassica</taxon>
    </lineage>
</organism>
<dbReference type="Proteomes" id="UP000823674">
    <property type="component" value="Chromosome A03"/>
</dbReference>
<dbReference type="EMBL" id="JADBGQ010000003">
    <property type="protein sequence ID" value="KAG5405219.1"/>
    <property type="molecule type" value="Genomic_DNA"/>
</dbReference>
<name>A0ABQ7N2T6_BRACM</name>
<protein>
    <submittedName>
        <fullName evidence="1">Uncharacterized protein</fullName>
    </submittedName>
</protein>
<keyword evidence="2" id="KW-1185">Reference proteome</keyword>